<dbReference type="InterPro" id="IPR018357">
    <property type="entry name" value="Hexapep_transf_CS"/>
</dbReference>
<dbReference type="InterPro" id="IPR011004">
    <property type="entry name" value="Trimer_LpxA-like_sf"/>
</dbReference>
<evidence type="ECO:0000256" key="7">
    <source>
        <dbReference type="HAMAP-Rule" id="MF_00523"/>
    </source>
</evidence>
<dbReference type="GO" id="GO:0016410">
    <property type="term" value="F:N-acyltransferase activity"/>
    <property type="evidence" value="ECO:0007669"/>
    <property type="project" value="InterPro"/>
</dbReference>
<feature type="coiled-coil region" evidence="8">
    <location>
        <begin position="322"/>
        <end position="349"/>
    </location>
</feature>
<sequence>MQTRTLAELAEELGGTVVGDPATVVKGVAGIREAQSGDITFIANSRYDAYLHETKASAVICGRETRESTVPLLQVDNPYLAFQKVVKHFRPELYKPLAGVHPSAVVSPAATLGTNVSVGAHCVVEAGAKVGANTVLMPGCYVGVQAAIGDDCMIYPRVVIREECVIGDRCIIHPGAVIGADGFGFAFDSGRYHKVPQVGTVIVGNDVEIGANATIDRATTHATRIGDGTKIDNLVQIGHNVVTGQHCIVVAQVGISGSTELEDYVTIGGQAGVIGHVRLGKGSMIGGQSGVTKSVPPGAKVSGYPAIALGIWRRMNAYIQRLPQLFDRTKQIEERLDRLEQNTQEGETVR</sequence>
<gene>
    <name evidence="7 10" type="primary">lpxD</name>
    <name evidence="10" type="ORF">HZA61_05595</name>
</gene>
<dbReference type="Gene3D" id="2.160.10.10">
    <property type="entry name" value="Hexapeptide repeat proteins"/>
    <property type="match status" value="1"/>
</dbReference>
<dbReference type="InterPro" id="IPR020573">
    <property type="entry name" value="UDP_GlcNAc_AcTrfase_non-rep"/>
</dbReference>
<dbReference type="EMBL" id="JACRIW010000038">
    <property type="protein sequence ID" value="MBI5168938.1"/>
    <property type="molecule type" value="Genomic_DNA"/>
</dbReference>
<dbReference type="Pfam" id="PF00132">
    <property type="entry name" value="Hexapep"/>
    <property type="match status" value="1"/>
</dbReference>
<keyword evidence="1 7" id="KW-0444">Lipid biosynthesis</keyword>
<reference evidence="10" key="1">
    <citation type="submission" date="2020-07" db="EMBL/GenBank/DDBJ databases">
        <title>Huge and variable diversity of episymbiotic CPR bacteria and DPANN archaea in groundwater ecosystems.</title>
        <authorList>
            <person name="He C.Y."/>
            <person name="Keren R."/>
            <person name="Whittaker M."/>
            <person name="Farag I.F."/>
            <person name="Doudna J."/>
            <person name="Cate J.H.D."/>
            <person name="Banfield J.F."/>
        </authorList>
    </citation>
    <scope>NUCLEOTIDE SEQUENCE</scope>
    <source>
        <strain evidence="10">NC_groundwater_1813_Pr3_B-0.1um_71_17</strain>
    </source>
</reference>
<dbReference type="InterPro" id="IPR001451">
    <property type="entry name" value="Hexapep"/>
</dbReference>
<name>A0A933SEH0_UNCEI</name>
<dbReference type="EC" id="2.3.1.191" evidence="7"/>
<keyword evidence="2 7" id="KW-0441">Lipid A biosynthesis</keyword>
<dbReference type="PANTHER" id="PTHR43378:SF2">
    <property type="entry name" value="UDP-3-O-ACYLGLUCOSAMINE N-ACYLTRANSFERASE 1, MITOCHONDRIAL-RELATED"/>
    <property type="match status" value="1"/>
</dbReference>
<dbReference type="CDD" id="cd03352">
    <property type="entry name" value="LbH_LpxD"/>
    <property type="match status" value="1"/>
</dbReference>
<proteinExistence type="inferred from homology"/>
<evidence type="ECO:0000313" key="11">
    <source>
        <dbReference type="Proteomes" id="UP000696931"/>
    </source>
</evidence>
<evidence type="ECO:0000256" key="6">
    <source>
        <dbReference type="ARBA" id="ARBA00023315"/>
    </source>
</evidence>
<comment type="similarity">
    <text evidence="7">Belongs to the transferase hexapeptide repeat family. LpxD subfamily.</text>
</comment>
<dbReference type="Pfam" id="PF04613">
    <property type="entry name" value="LpxD"/>
    <property type="match status" value="1"/>
</dbReference>
<evidence type="ECO:0000256" key="5">
    <source>
        <dbReference type="ARBA" id="ARBA00023098"/>
    </source>
</evidence>
<evidence type="ECO:0000313" key="10">
    <source>
        <dbReference type="EMBL" id="MBI5168938.1"/>
    </source>
</evidence>
<evidence type="ECO:0000259" key="9">
    <source>
        <dbReference type="Pfam" id="PF04613"/>
    </source>
</evidence>
<dbReference type="PROSITE" id="PS00101">
    <property type="entry name" value="HEXAPEP_TRANSFERASES"/>
    <property type="match status" value="1"/>
</dbReference>
<comment type="pathway">
    <text evidence="7">Bacterial outer membrane biogenesis; LPS lipid A biosynthesis.</text>
</comment>
<comment type="function">
    <text evidence="7">Catalyzes the N-acylation of UDP-3-O-acylglucosamine using 3-hydroxyacyl-ACP as the acyl donor. Is involved in the biosynthesis of lipid A, a phosphorylated glycolipid that anchors the lipopolysaccharide to the outer membrane of the cell.</text>
</comment>
<feature type="domain" description="UDP-3-O-[3-hydroxymyristoyl] glucosamine N-acyltransferase non-repeat region" evidence="9">
    <location>
        <begin position="24"/>
        <end position="87"/>
    </location>
</feature>
<evidence type="ECO:0000256" key="1">
    <source>
        <dbReference type="ARBA" id="ARBA00022516"/>
    </source>
</evidence>
<organism evidence="10 11">
    <name type="scientific">Eiseniibacteriota bacterium</name>
    <dbReference type="NCBI Taxonomy" id="2212470"/>
    <lineage>
        <taxon>Bacteria</taxon>
        <taxon>Candidatus Eiseniibacteriota</taxon>
    </lineage>
</organism>
<keyword evidence="8" id="KW-0175">Coiled coil</keyword>
<keyword evidence="3 7" id="KW-0808">Transferase</keyword>
<dbReference type="GO" id="GO:0016020">
    <property type="term" value="C:membrane"/>
    <property type="evidence" value="ECO:0007669"/>
    <property type="project" value="GOC"/>
</dbReference>
<accession>A0A933SEH0</accession>
<evidence type="ECO:0000256" key="8">
    <source>
        <dbReference type="SAM" id="Coils"/>
    </source>
</evidence>
<dbReference type="Gene3D" id="3.40.1390.10">
    <property type="entry name" value="MurE/MurF, N-terminal domain"/>
    <property type="match status" value="1"/>
</dbReference>
<dbReference type="InterPro" id="IPR007691">
    <property type="entry name" value="LpxD"/>
</dbReference>
<keyword evidence="6 7" id="KW-0012">Acyltransferase</keyword>
<comment type="catalytic activity">
    <reaction evidence="7">
        <text>a UDP-3-O-[(3R)-3-hydroxyacyl]-alpha-D-glucosamine + a (3R)-hydroxyacyl-[ACP] = a UDP-2-N,3-O-bis[(3R)-3-hydroxyacyl]-alpha-D-glucosamine + holo-[ACP] + H(+)</text>
        <dbReference type="Rhea" id="RHEA:53836"/>
        <dbReference type="Rhea" id="RHEA-COMP:9685"/>
        <dbReference type="Rhea" id="RHEA-COMP:9945"/>
        <dbReference type="ChEBI" id="CHEBI:15378"/>
        <dbReference type="ChEBI" id="CHEBI:64479"/>
        <dbReference type="ChEBI" id="CHEBI:78827"/>
        <dbReference type="ChEBI" id="CHEBI:137740"/>
        <dbReference type="ChEBI" id="CHEBI:137748"/>
        <dbReference type="EC" id="2.3.1.191"/>
    </reaction>
</comment>
<keyword evidence="5 7" id="KW-0443">Lipid metabolism</keyword>
<dbReference type="GO" id="GO:0009245">
    <property type="term" value="P:lipid A biosynthetic process"/>
    <property type="evidence" value="ECO:0007669"/>
    <property type="project" value="UniProtKB-UniRule"/>
</dbReference>
<dbReference type="AlphaFoldDB" id="A0A933SEH0"/>
<dbReference type="SUPFAM" id="SSF51161">
    <property type="entry name" value="Trimeric LpxA-like enzymes"/>
    <property type="match status" value="1"/>
</dbReference>
<dbReference type="NCBIfam" id="TIGR01853">
    <property type="entry name" value="lipid_A_lpxD"/>
    <property type="match status" value="1"/>
</dbReference>
<dbReference type="HAMAP" id="MF_00523">
    <property type="entry name" value="LpxD"/>
    <property type="match status" value="1"/>
</dbReference>
<keyword evidence="4 7" id="KW-0677">Repeat</keyword>
<evidence type="ECO:0000256" key="4">
    <source>
        <dbReference type="ARBA" id="ARBA00022737"/>
    </source>
</evidence>
<dbReference type="PANTHER" id="PTHR43378">
    <property type="entry name" value="UDP-3-O-ACYLGLUCOSAMINE N-ACYLTRANSFERASE"/>
    <property type="match status" value="1"/>
</dbReference>
<evidence type="ECO:0000256" key="2">
    <source>
        <dbReference type="ARBA" id="ARBA00022556"/>
    </source>
</evidence>
<comment type="subunit">
    <text evidence="7">Homotrimer.</text>
</comment>
<evidence type="ECO:0000256" key="3">
    <source>
        <dbReference type="ARBA" id="ARBA00022679"/>
    </source>
</evidence>
<feature type="active site" description="Proton acceptor" evidence="7">
    <location>
        <position position="239"/>
    </location>
</feature>
<dbReference type="NCBIfam" id="NF002060">
    <property type="entry name" value="PRK00892.1"/>
    <property type="match status" value="1"/>
</dbReference>
<comment type="caution">
    <text evidence="10">The sequence shown here is derived from an EMBL/GenBank/DDBJ whole genome shotgun (WGS) entry which is preliminary data.</text>
</comment>
<dbReference type="GO" id="GO:0103118">
    <property type="term" value="F:UDP-3-O-[(3R)-3-hydroxyacyl]-glucosamine N-acyltransferase activity"/>
    <property type="evidence" value="ECO:0007669"/>
    <property type="project" value="UniProtKB-EC"/>
</dbReference>
<protein>
    <recommendedName>
        <fullName evidence="7">UDP-3-O-acylglucosamine N-acyltransferase</fullName>
        <ecNumber evidence="7">2.3.1.191</ecNumber>
    </recommendedName>
</protein>
<dbReference type="Proteomes" id="UP000696931">
    <property type="component" value="Unassembled WGS sequence"/>
</dbReference>